<dbReference type="Proteomes" id="UP001357485">
    <property type="component" value="Unassembled WGS sequence"/>
</dbReference>
<protein>
    <submittedName>
        <fullName evidence="2">Uncharacterized protein</fullName>
    </submittedName>
</protein>
<evidence type="ECO:0000313" key="3">
    <source>
        <dbReference type="Proteomes" id="UP001357485"/>
    </source>
</evidence>
<accession>A0ABR0LHG9</accession>
<feature type="non-terminal residue" evidence="2">
    <location>
        <position position="95"/>
    </location>
</feature>
<dbReference type="EMBL" id="JAVRRA010020958">
    <property type="protein sequence ID" value="KAK5157233.1"/>
    <property type="molecule type" value="Genomic_DNA"/>
</dbReference>
<proteinExistence type="predicted"/>
<sequence>MPNDREIHRIDLTEPDLIDLTDSDDVSENVPDTIAGAEPTSSELGKRQGSTRPQHDEHPYYAVAGAEVTTLEPTKHKAHNLEHDQDEYFAEFIAS</sequence>
<comment type="caution">
    <text evidence="2">The sequence shown here is derived from an EMBL/GenBank/DDBJ whole genome shotgun (WGS) entry which is preliminary data.</text>
</comment>
<gene>
    <name evidence="2" type="ORF">LTR16_012484</name>
</gene>
<feature type="region of interest" description="Disordered" evidence="1">
    <location>
        <begin position="19"/>
        <end position="58"/>
    </location>
</feature>
<evidence type="ECO:0000313" key="2">
    <source>
        <dbReference type="EMBL" id="KAK5157233.1"/>
    </source>
</evidence>
<keyword evidence="3" id="KW-1185">Reference proteome</keyword>
<organism evidence="2 3">
    <name type="scientific">Cryomyces antarcticus</name>
    <dbReference type="NCBI Taxonomy" id="329879"/>
    <lineage>
        <taxon>Eukaryota</taxon>
        <taxon>Fungi</taxon>
        <taxon>Dikarya</taxon>
        <taxon>Ascomycota</taxon>
        <taxon>Pezizomycotina</taxon>
        <taxon>Dothideomycetes</taxon>
        <taxon>Dothideomycetes incertae sedis</taxon>
        <taxon>Cryomyces</taxon>
    </lineage>
</organism>
<reference evidence="2 3" key="1">
    <citation type="submission" date="2023-08" db="EMBL/GenBank/DDBJ databases">
        <title>Black Yeasts Isolated from many extreme environments.</title>
        <authorList>
            <person name="Coleine C."/>
            <person name="Stajich J.E."/>
            <person name="Selbmann L."/>
        </authorList>
    </citation>
    <scope>NUCLEOTIDE SEQUENCE [LARGE SCALE GENOMIC DNA]</scope>
    <source>
        <strain evidence="2 3">CCFEE 536</strain>
    </source>
</reference>
<evidence type="ECO:0000256" key="1">
    <source>
        <dbReference type="SAM" id="MobiDB-lite"/>
    </source>
</evidence>
<feature type="compositionally biased region" description="Polar residues" evidence="1">
    <location>
        <begin position="39"/>
        <end position="52"/>
    </location>
</feature>
<name>A0ABR0LHG9_9PEZI</name>